<comment type="caution">
    <text evidence="1">The sequence shown here is derived from an EMBL/GenBank/DDBJ whole genome shotgun (WGS) entry which is preliminary data.</text>
</comment>
<gene>
    <name evidence="1" type="ORF">Tci_689570</name>
</gene>
<name>A0A699L3N7_TANCI</name>
<proteinExistence type="predicted"/>
<dbReference type="AlphaFoldDB" id="A0A699L3N7"/>
<evidence type="ECO:0000313" key="1">
    <source>
        <dbReference type="EMBL" id="GFB17599.1"/>
    </source>
</evidence>
<accession>A0A699L3N7</accession>
<dbReference type="EMBL" id="BKCJ010568552">
    <property type="protein sequence ID" value="GFB17599.1"/>
    <property type="molecule type" value="Genomic_DNA"/>
</dbReference>
<sequence>EVEINRLKERIKLLEDRERVAATRSGDDAPIKGRSINEGEAATERISDDTEEMATVLTSIDAATVLASGVVDIPTRNESIPTASTPVEEQVPTGSDVVLIASPVQQVPTGSYVVPTASLVFAIATVVTPYRRRKGKEIMVESKTLKKQKIQEQIDA</sequence>
<reference evidence="1" key="1">
    <citation type="journal article" date="2019" name="Sci. Rep.">
        <title>Draft genome of Tanacetum cinerariifolium, the natural source of mosquito coil.</title>
        <authorList>
            <person name="Yamashiro T."/>
            <person name="Shiraishi A."/>
            <person name="Satake H."/>
            <person name="Nakayama K."/>
        </authorList>
    </citation>
    <scope>NUCLEOTIDE SEQUENCE</scope>
</reference>
<feature type="non-terminal residue" evidence="1">
    <location>
        <position position="1"/>
    </location>
</feature>
<organism evidence="1">
    <name type="scientific">Tanacetum cinerariifolium</name>
    <name type="common">Dalmatian daisy</name>
    <name type="synonym">Chrysanthemum cinerariifolium</name>
    <dbReference type="NCBI Taxonomy" id="118510"/>
    <lineage>
        <taxon>Eukaryota</taxon>
        <taxon>Viridiplantae</taxon>
        <taxon>Streptophyta</taxon>
        <taxon>Embryophyta</taxon>
        <taxon>Tracheophyta</taxon>
        <taxon>Spermatophyta</taxon>
        <taxon>Magnoliopsida</taxon>
        <taxon>eudicotyledons</taxon>
        <taxon>Gunneridae</taxon>
        <taxon>Pentapetalae</taxon>
        <taxon>asterids</taxon>
        <taxon>campanulids</taxon>
        <taxon>Asterales</taxon>
        <taxon>Asteraceae</taxon>
        <taxon>Asteroideae</taxon>
        <taxon>Anthemideae</taxon>
        <taxon>Anthemidinae</taxon>
        <taxon>Tanacetum</taxon>
    </lineage>
</organism>
<protein>
    <submittedName>
        <fullName evidence="1">Uncharacterized protein</fullName>
    </submittedName>
</protein>